<keyword evidence="1" id="KW-0175">Coiled coil</keyword>
<protein>
    <submittedName>
        <fullName evidence="2">Uncharacterized protein</fullName>
    </submittedName>
</protein>
<sequence>MIIKELVQGFVANEFDRMEDLKESAVSWLQLTEDSYKEEQAQNMQDYSRNIKACREAMAEVEDADDLEVINEWLSFAGVQYEVEAV</sequence>
<evidence type="ECO:0000313" key="2">
    <source>
        <dbReference type="EMBL" id="XCH45230.1"/>
    </source>
</evidence>
<organism evidence="2">
    <name type="scientific">Mammaliicoccus phage MSShimriz1</name>
    <dbReference type="NCBI Taxonomy" id="3230127"/>
    <lineage>
        <taxon>Viruses</taxon>
    </lineage>
</organism>
<feature type="coiled-coil region" evidence="1">
    <location>
        <begin position="37"/>
        <end position="64"/>
    </location>
</feature>
<name>A0AAU8GVV8_9VIRU</name>
<evidence type="ECO:0000256" key="1">
    <source>
        <dbReference type="SAM" id="Coils"/>
    </source>
</evidence>
<accession>A0AAU8GVV8</accession>
<reference evidence="2" key="1">
    <citation type="submission" date="2024-06" db="EMBL/GenBank/DDBJ databases">
        <authorList>
            <person name="Ashkenazi R."/>
            <person name="Lipszyc R.R."/>
            <person name="Braunstein R."/>
            <person name="Yerushalmy O."/>
            <person name="Alkalay-Oren S."/>
            <person name="Coppenhagn-Glazer S."/>
            <person name="Hazan R."/>
        </authorList>
    </citation>
    <scope>NUCLEOTIDE SEQUENCE</scope>
</reference>
<proteinExistence type="predicted"/>
<dbReference type="EMBL" id="PP931174">
    <property type="protein sequence ID" value="XCH45230.1"/>
    <property type="molecule type" value="Genomic_DNA"/>
</dbReference>